<sequence>MSTLIKAKARRAPYRVMSRHFPYRVDCSAVVGNYDDHRPQIRTLASLSPPPPHSRLKIAAGRLSPAGSPVSLPTWRWLMPHLCRPNATNASQTRAKREPNESQT</sequence>
<name>A0A5B7GF86_PORTR</name>
<keyword evidence="2" id="KW-1185">Reference proteome</keyword>
<evidence type="ECO:0000313" key="2">
    <source>
        <dbReference type="Proteomes" id="UP000324222"/>
    </source>
</evidence>
<dbReference type="AlphaFoldDB" id="A0A5B7GF86"/>
<accession>A0A5B7GF86</accession>
<reference evidence="1 2" key="1">
    <citation type="submission" date="2019-05" db="EMBL/GenBank/DDBJ databases">
        <title>Another draft genome of Portunus trituberculatus and its Hox gene families provides insights of decapod evolution.</title>
        <authorList>
            <person name="Jeong J.-H."/>
            <person name="Song I."/>
            <person name="Kim S."/>
            <person name="Choi T."/>
            <person name="Kim D."/>
            <person name="Ryu S."/>
            <person name="Kim W."/>
        </authorList>
    </citation>
    <scope>NUCLEOTIDE SEQUENCE [LARGE SCALE GENOMIC DNA]</scope>
    <source>
        <tissue evidence="1">Muscle</tissue>
    </source>
</reference>
<organism evidence="1 2">
    <name type="scientific">Portunus trituberculatus</name>
    <name type="common">Swimming crab</name>
    <name type="synonym">Neptunus trituberculatus</name>
    <dbReference type="NCBI Taxonomy" id="210409"/>
    <lineage>
        <taxon>Eukaryota</taxon>
        <taxon>Metazoa</taxon>
        <taxon>Ecdysozoa</taxon>
        <taxon>Arthropoda</taxon>
        <taxon>Crustacea</taxon>
        <taxon>Multicrustacea</taxon>
        <taxon>Malacostraca</taxon>
        <taxon>Eumalacostraca</taxon>
        <taxon>Eucarida</taxon>
        <taxon>Decapoda</taxon>
        <taxon>Pleocyemata</taxon>
        <taxon>Brachyura</taxon>
        <taxon>Eubrachyura</taxon>
        <taxon>Portunoidea</taxon>
        <taxon>Portunidae</taxon>
        <taxon>Portuninae</taxon>
        <taxon>Portunus</taxon>
    </lineage>
</organism>
<protein>
    <submittedName>
        <fullName evidence="1">Uncharacterized protein</fullName>
    </submittedName>
</protein>
<dbReference type="Proteomes" id="UP000324222">
    <property type="component" value="Unassembled WGS sequence"/>
</dbReference>
<evidence type="ECO:0000313" key="1">
    <source>
        <dbReference type="EMBL" id="MPC55828.1"/>
    </source>
</evidence>
<gene>
    <name evidence="1" type="ORF">E2C01_049773</name>
</gene>
<proteinExistence type="predicted"/>
<comment type="caution">
    <text evidence="1">The sequence shown here is derived from an EMBL/GenBank/DDBJ whole genome shotgun (WGS) entry which is preliminary data.</text>
</comment>
<dbReference type="EMBL" id="VSRR010013473">
    <property type="protein sequence ID" value="MPC55828.1"/>
    <property type="molecule type" value="Genomic_DNA"/>
</dbReference>